<comment type="caution">
    <text evidence="1">The sequence shown here is derived from an EMBL/GenBank/DDBJ whole genome shotgun (WGS) entry which is preliminary data.</text>
</comment>
<name>A0A8H3QWJ5_9GLOM</name>
<reference evidence="1" key="1">
    <citation type="submission" date="2019-10" db="EMBL/GenBank/DDBJ databases">
        <title>Conservation and host-specific expression of non-tandemly repeated heterogenous ribosome RNA gene in arbuscular mycorrhizal fungi.</title>
        <authorList>
            <person name="Maeda T."/>
            <person name="Kobayashi Y."/>
            <person name="Nakagawa T."/>
            <person name="Ezawa T."/>
            <person name="Yamaguchi K."/>
            <person name="Bino T."/>
            <person name="Nishimoto Y."/>
            <person name="Shigenobu S."/>
            <person name="Kawaguchi M."/>
        </authorList>
    </citation>
    <scope>NUCLEOTIDE SEQUENCE</scope>
    <source>
        <strain evidence="1">HR1</strain>
    </source>
</reference>
<protein>
    <submittedName>
        <fullName evidence="1">Uncharacterized protein</fullName>
    </submittedName>
</protein>
<evidence type="ECO:0000313" key="1">
    <source>
        <dbReference type="EMBL" id="GES91909.1"/>
    </source>
</evidence>
<accession>A0A8H3QWJ5</accession>
<gene>
    <name evidence="1" type="ORF">RCL2_001870800</name>
</gene>
<organism evidence="1 2">
    <name type="scientific">Rhizophagus clarus</name>
    <dbReference type="NCBI Taxonomy" id="94130"/>
    <lineage>
        <taxon>Eukaryota</taxon>
        <taxon>Fungi</taxon>
        <taxon>Fungi incertae sedis</taxon>
        <taxon>Mucoromycota</taxon>
        <taxon>Glomeromycotina</taxon>
        <taxon>Glomeromycetes</taxon>
        <taxon>Glomerales</taxon>
        <taxon>Glomeraceae</taxon>
        <taxon>Rhizophagus</taxon>
    </lineage>
</organism>
<dbReference type="Proteomes" id="UP000615446">
    <property type="component" value="Unassembled WGS sequence"/>
</dbReference>
<dbReference type="EMBL" id="BLAL01000208">
    <property type="protein sequence ID" value="GES91909.1"/>
    <property type="molecule type" value="Genomic_DNA"/>
</dbReference>
<dbReference type="AlphaFoldDB" id="A0A8H3QWJ5"/>
<sequence>MNFFIRRNFLFNIKERKNIIQTTCKIKTISTSSNTFSNTYNNNPSSLSQSQLLNSNDKVYSGINVWGNIWIRFENGSYFYLNKDGSHYYRGPEGIYFNNGEGFSICYEY</sequence>
<evidence type="ECO:0000313" key="2">
    <source>
        <dbReference type="Proteomes" id="UP000615446"/>
    </source>
</evidence>
<proteinExistence type="predicted"/>